<keyword evidence="7 13" id="KW-0479">Metal-binding</keyword>
<keyword evidence="5 13" id="KW-0349">Heme</keyword>
<feature type="transmembrane region" description="Helical" evidence="15">
    <location>
        <begin position="6"/>
        <end position="23"/>
    </location>
</feature>
<dbReference type="AlphaFoldDB" id="M2RA84"/>
<dbReference type="PRINTS" id="PR00463">
    <property type="entry name" value="EP450I"/>
</dbReference>
<dbReference type="SUPFAM" id="SSF48264">
    <property type="entry name" value="Cytochrome P450"/>
    <property type="match status" value="1"/>
</dbReference>
<evidence type="ECO:0000256" key="6">
    <source>
        <dbReference type="ARBA" id="ARBA00022692"/>
    </source>
</evidence>
<dbReference type="PROSITE" id="PS00086">
    <property type="entry name" value="CYTOCHROME_P450"/>
    <property type="match status" value="1"/>
</dbReference>
<comment type="similarity">
    <text evidence="4 14">Belongs to the cytochrome P450 family.</text>
</comment>
<dbReference type="HOGENOM" id="CLU_001570_2_3_1"/>
<evidence type="ECO:0000313" key="17">
    <source>
        <dbReference type="Proteomes" id="UP000016930"/>
    </source>
</evidence>
<dbReference type="CDD" id="cd11065">
    <property type="entry name" value="CYP64-like"/>
    <property type="match status" value="1"/>
</dbReference>
<dbReference type="OrthoDB" id="2789670at2759"/>
<evidence type="ECO:0000256" key="15">
    <source>
        <dbReference type="SAM" id="Phobius"/>
    </source>
</evidence>
<dbReference type="PANTHER" id="PTHR46300:SF7">
    <property type="entry name" value="P450, PUTATIVE (EUROFUNG)-RELATED"/>
    <property type="match status" value="1"/>
</dbReference>
<evidence type="ECO:0000256" key="5">
    <source>
        <dbReference type="ARBA" id="ARBA00022617"/>
    </source>
</evidence>
<dbReference type="PRINTS" id="PR00385">
    <property type="entry name" value="P450"/>
</dbReference>
<proteinExistence type="inferred from homology"/>
<evidence type="ECO:0000256" key="3">
    <source>
        <dbReference type="ARBA" id="ARBA00005179"/>
    </source>
</evidence>
<keyword evidence="6 15" id="KW-0812">Transmembrane</keyword>
<feature type="transmembrane region" description="Helical" evidence="15">
    <location>
        <begin position="102"/>
        <end position="123"/>
    </location>
</feature>
<evidence type="ECO:0008006" key="18">
    <source>
        <dbReference type="Google" id="ProtNLM"/>
    </source>
</evidence>
<reference evidence="16 17" key="1">
    <citation type="journal article" date="2012" name="Proc. Natl. Acad. Sci. U.S.A.">
        <title>Comparative genomics of Ceriporiopsis subvermispora and Phanerochaete chrysosporium provide insight into selective ligninolysis.</title>
        <authorList>
            <person name="Fernandez-Fueyo E."/>
            <person name="Ruiz-Duenas F.J."/>
            <person name="Ferreira P."/>
            <person name="Floudas D."/>
            <person name="Hibbett D.S."/>
            <person name="Canessa P."/>
            <person name="Larrondo L.F."/>
            <person name="James T.Y."/>
            <person name="Seelenfreund D."/>
            <person name="Lobos S."/>
            <person name="Polanco R."/>
            <person name="Tello M."/>
            <person name="Honda Y."/>
            <person name="Watanabe T."/>
            <person name="Watanabe T."/>
            <person name="Ryu J.S."/>
            <person name="Kubicek C.P."/>
            <person name="Schmoll M."/>
            <person name="Gaskell J."/>
            <person name="Hammel K.E."/>
            <person name="St John F.J."/>
            <person name="Vanden Wymelenberg A."/>
            <person name="Sabat G."/>
            <person name="Splinter BonDurant S."/>
            <person name="Syed K."/>
            <person name="Yadav J.S."/>
            <person name="Doddapaneni H."/>
            <person name="Subramanian V."/>
            <person name="Lavin J.L."/>
            <person name="Oguiza J.A."/>
            <person name="Perez G."/>
            <person name="Pisabarro A.G."/>
            <person name="Ramirez L."/>
            <person name="Santoyo F."/>
            <person name="Master E."/>
            <person name="Coutinho P.M."/>
            <person name="Henrissat B."/>
            <person name="Lombard V."/>
            <person name="Magnuson J.K."/>
            <person name="Kuees U."/>
            <person name="Hori C."/>
            <person name="Igarashi K."/>
            <person name="Samejima M."/>
            <person name="Held B.W."/>
            <person name="Barry K.W."/>
            <person name="LaButti K.M."/>
            <person name="Lapidus A."/>
            <person name="Lindquist E.A."/>
            <person name="Lucas S.M."/>
            <person name="Riley R."/>
            <person name="Salamov A.A."/>
            <person name="Hoffmeister D."/>
            <person name="Schwenk D."/>
            <person name="Hadar Y."/>
            <person name="Yarden O."/>
            <person name="de Vries R.P."/>
            <person name="Wiebenga A."/>
            <person name="Stenlid J."/>
            <person name="Eastwood D."/>
            <person name="Grigoriev I.V."/>
            <person name="Berka R.M."/>
            <person name="Blanchette R.A."/>
            <person name="Kersten P."/>
            <person name="Martinez A.T."/>
            <person name="Vicuna R."/>
            <person name="Cullen D."/>
        </authorList>
    </citation>
    <scope>NUCLEOTIDE SEQUENCE [LARGE SCALE GENOMIC DNA]</scope>
    <source>
        <strain evidence="16 17">B</strain>
    </source>
</reference>
<dbReference type="GO" id="GO:0005506">
    <property type="term" value="F:iron ion binding"/>
    <property type="evidence" value="ECO:0007669"/>
    <property type="project" value="InterPro"/>
</dbReference>
<comment type="subcellular location">
    <subcellularLocation>
        <location evidence="2">Membrane</location>
        <topology evidence="2">Single-pass membrane protein</topology>
    </subcellularLocation>
</comment>
<keyword evidence="12 15" id="KW-0472">Membrane</keyword>
<dbReference type="InterPro" id="IPR017972">
    <property type="entry name" value="Cyt_P450_CS"/>
</dbReference>
<dbReference type="EMBL" id="KB445800">
    <property type="protein sequence ID" value="EMD35352.1"/>
    <property type="molecule type" value="Genomic_DNA"/>
</dbReference>
<gene>
    <name evidence="16" type="ORF">CERSUDRAFT_157065</name>
</gene>
<dbReference type="Gene3D" id="1.10.630.10">
    <property type="entry name" value="Cytochrome P450"/>
    <property type="match status" value="1"/>
</dbReference>
<dbReference type="InterPro" id="IPR050364">
    <property type="entry name" value="Cytochrome_P450_fung"/>
</dbReference>
<dbReference type="STRING" id="914234.M2RA84"/>
<keyword evidence="17" id="KW-1185">Reference proteome</keyword>
<dbReference type="GO" id="GO:0016020">
    <property type="term" value="C:membrane"/>
    <property type="evidence" value="ECO:0007669"/>
    <property type="project" value="UniProtKB-SubCell"/>
</dbReference>
<evidence type="ECO:0000256" key="8">
    <source>
        <dbReference type="ARBA" id="ARBA00022989"/>
    </source>
</evidence>
<dbReference type="GO" id="GO:0004497">
    <property type="term" value="F:monooxygenase activity"/>
    <property type="evidence" value="ECO:0007669"/>
    <property type="project" value="UniProtKB-KW"/>
</dbReference>
<feature type="binding site" description="axial binding residue" evidence="13">
    <location>
        <position position="440"/>
    </location>
    <ligand>
        <name>heme</name>
        <dbReference type="ChEBI" id="CHEBI:30413"/>
    </ligand>
    <ligandPart>
        <name>Fe</name>
        <dbReference type="ChEBI" id="CHEBI:18248"/>
    </ligandPart>
</feature>
<dbReference type="GO" id="GO:0016705">
    <property type="term" value="F:oxidoreductase activity, acting on paired donors, with incorporation or reduction of molecular oxygen"/>
    <property type="evidence" value="ECO:0007669"/>
    <property type="project" value="InterPro"/>
</dbReference>
<comment type="pathway">
    <text evidence="3">Secondary metabolite biosynthesis.</text>
</comment>
<keyword evidence="9 14" id="KW-0560">Oxidoreductase</keyword>
<evidence type="ECO:0000256" key="4">
    <source>
        <dbReference type="ARBA" id="ARBA00010617"/>
    </source>
</evidence>
<dbReference type="PANTHER" id="PTHR46300">
    <property type="entry name" value="P450, PUTATIVE (EUROFUNG)-RELATED-RELATED"/>
    <property type="match status" value="1"/>
</dbReference>
<dbReference type="Proteomes" id="UP000016930">
    <property type="component" value="Unassembled WGS sequence"/>
</dbReference>
<dbReference type="GO" id="GO:0020037">
    <property type="term" value="F:heme binding"/>
    <property type="evidence" value="ECO:0007669"/>
    <property type="project" value="InterPro"/>
</dbReference>
<keyword evidence="11 14" id="KW-0503">Monooxygenase</keyword>
<keyword evidence="8 15" id="KW-1133">Transmembrane helix</keyword>
<evidence type="ECO:0000256" key="14">
    <source>
        <dbReference type="RuleBase" id="RU000461"/>
    </source>
</evidence>
<comment type="cofactor">
    <cofactor evidence="1 13">
        <name>heme</name>
        <dbReference type="ChEBI" id="CHEBI:30413"/>
    </cofactor>
</comment>
<dbReference type="Pfam" id="PF00067">
    <property type="entry name" value="p450"/>
    <property type="match status" value="1"/>
</dbReference>
<keyword evidence="10 13" id="KW-0408">Iron</keyword>
<sequence>MDLSPSLILTACIGVLIIVYTCINDQVRRRALPGPEGWPIVGNLFAIPRDRPWNTYLAWSQTYGPIVQVKVFGKPIVILNTAKAVSDLFESRSAIYSDRPKSLMVSLLGLEWSMILMGYSPVWRKSRRLVHMHFTEDAISNYEHIQLQNTRKLLSLLAQDPEGFVRHTRFAVGATLLELVYGSSINDPEHPYLKCSEGAAQAAIEASLPGNMTVEFLPFLRYMPSWFPGATFKRKLPQWRANVLALRNNAFEEVKAAWRQERARSSLTTRMLDDISGLSGEEHKEAEGIVRDVSAMIYVAGADTTFSVLQTFFLAMTLHPEIQKKAHEELDQVVGSRRLPGFTDRDYLPYVAAIVKECIRWVTVIPLGVARINSEDDVYEGYHIPKGTILMPNQWAILHDPAVFPEPNVFKPERFLKDGQLDPRTNDLVEAAFGFGRRLCPGKHFGQATLFINIASILHVFDVAPSTNASGEVVYPEIKLTSGLSTYPTDFQCAIRPRTQLAEQLIAS</sequence>
<dbReference type="InterPro" id="IPR001128">
    <property type="entry name" value="Cyt_P450"/>
</dbReference>
<evidence type="ECO:0000256" key="13">
    <source>
        <dbReference type="PIRSR" id="PIRSR602401-1"/>
    </source>
</evidence>
<evidence type="ECO:0000256" key="2">
    <source>
        <dbReference type="ARBA" id="ARBA00004167"/>
    </source>
</evidence>
<evidence type="ECO:0000256" key="7">
    <source>
        <dbReference type="ARBA" id="ARBA00022723"/>
    </source>
</evidence>
<dbReference type="InterPro" id="IPR002401">
    <property type="entry name" value="Cyt_P450_E_grp-I"/>
</dbReference>
<evidence type="ECO:0000313" key="16">
    <source>
        <dbReference type="EMBL" id="EMD35352.1"/>
    </source>
</evidence>
<name>M2RA84_CERS8</name>
<dbReference type="InterPro" id="IPR036396">
    <property type="entry name" value="Cyt_P450_sf"/>
</dbReference>
<accession>M2RA84</accession>
<evidence type="ECO:0000256" key="1">
    <source>
        <dbReference type="ARBA" id="ARBA00001971"/>
    </source>
</evidence>
<evidence type="ECO:0000256" key="9">
    <source>
        <dbReference type="ARBA" id="ARBA00023002"/>
    </source>
</evidence>
<evidence type="ECO:0000256" key="11">
    <source>
        <dbReference type="ARBA" id="ARBA00023033"/>
    </source>
</evidence>
<evidence type="ECO:0000256" key="10">
    <source>
        <dbReference type="ARBA" id="ARBA00023004"/>
    </source>
</evidence>
<evidence type="ECO:0000256" key="12">
    <source>
        <dbReference type="ARBA" id="ARBA00023136"/>
    </source>
</evidence>
<protein>
    <recommendedName>
        <fullName evidence="18">Cytochrome P450</fullName>
    </recommendedName>
</protein>
<organism evidence="16 17">
    <name type="scientific">Ceriporiopsis subvermispora (strain B)</name>
    <name type="common">White-rot fungus</name>
    <name type="synonym">Gelatoporia subvermispora</name>
    <dbReference type="NCBI Taxonomy" id="914234"/>
    <lineage>
        <taxon>Eukaryota</taxon>
        <taxon>Fungi</taxon>
        <taxon>Dikarya</taxon>
        <taxon>Basidiomycota</taxon>
        <taxon>Agaricomycotina</taxon>
        <taxon>Agaricomycetes</taxon>
        <taxon>Polyporales</taxon>
        <taxon>Gelatoporiaceae</taxon>
        <taxon>Gelatoporia</taxon>
    </lineage>
</organism>